<dbReference type="EMBL" id="AP019822">
    <property type="protein sequence ID" value="BBM36024.1"/>
    <property type="molecule type" value="Genomic_DNA"/>
</dbReference>
<dbReference type="InterPro" id="IPR036412">
    <property type="entry name" value="HAD-like_sf"/>
</dbReference>
<protein>
    <submittedName>
        <fullName evidence="1">HAD hydrolase, family IA, variant 3</fullName>
    </submittedName>
</protein>
<dbReference type="SFLD" id="SFLDG01135">
    <property type="entry name" value="C1.5.6:_HAD__Beta-PGM__Phospha"/>
    <property type="match status" value="1"/>
</dbReference>
<dbReference type="InterPro" id="IPR023198">
    <property type="entry name" value="PGP-like_dom2"/>
</dbReference>
<gene>
    <name evidence="1" type="ORF">JCM16774_0956</name>
</gene>
<dbReference type="AlphaFoldDB" id="A0A510JA30"/>
<dbReference type="KEGG" id="lgo:JCM16774_0956"/>
<dbReference type="PANTHER" id="PTHR18901">
    <property type="entry name" value="2-DEOXYGLUCOSE-6-PHOSPHATE PHOSPHATASE 2"/>
    <property type="match status" value="1"/>
</dbReference>
<accession>A0A510JA30</accession>
<keyword evidence="1" id="KW-0378">Hydrolase</keyword>
<dbReference type="InterPro" id="IPR041492">
    <property type="entry name" value="HAD_2"/>
</dbReference>
<organism evidence="1 2">
    <name type="scientific">Pseudoleptotrichia goodfellowii</name>
    <dbReference type="NCBI Taxonomy" id="157692"/>
    <lineage>
        <taxon>Bacteria</taxon>
        <taxon>Fusobacteriati</taxon>
        <taxon>Fusobacteriota</taxon>
        <taxon>Fusobacteriia</taxon>
        <taxon>Fusobacteriales</taxon>
        <taxon>Leptotrichiaceae</taxon>
        <taxon>Pseudoleptotrichia</taxon>
    </lineage>
</organism>
<dbReference type="PRINTS" id="PR00413">
    <property type="entry name" value="HADHALOGNASE"/>
</dbReference>
<dbReference type="Proteomes" id="UP000321606">
    <property type="component" value="Chromosome"/>
</dbReference>
<dbReference type="NCBIfam" id="TIGR01509">
    <property type="entry name" value="HAD-SF-IA-v3"/>
    <property type="match status" value="1"/>
</dbReference>
<evidence type="ECO:0000313" key="2">
    <source>
        <dbReference type="Proteomes" id="UP000321606"/>
    </source>
</evidence>
<proteinExistence type="predicted"/>
<dbReference type="Gene3D" id="1.10.150.240">
    <property type="entry name" value="Putative phosphatase, domain 2"/>
    <property type="match status" value="1"/>
</dbReference>
<dbReference type="InterPro" id="IPR006439">
    <property type="entry name" value="HAD-SF_hydro_IA"/>
</dbReference>
<reference evidence="1 2" key="1">
    <citation type="submission" date="2019-07" db="EMBL/GenBank/DDBJ databases">
        <title>Complete Genome Sequence of Leptotrichia goodfellowii Strain JCM 16774.</title>
        <authorList>
            <person name="Watanabe S."/>
            <person name="Cui L."/>
        </authorList>
    </citation>
    <scope>NUCLEOTIDE SEQUENCE [LARGE SCALE GENOMIC DNA]</scope>
    <source>
        <strain evidence="1 2">JCM16774</strain>
    </source>
</reference>
<dbReference type="PANTHER" id="PTHR18901:SF38">
    <property type="entry name" value="PSEUDOURIDINE-5'-PHOSPHATASE"/>
    <property type="match status" value="1"/>
</dbReference>
<dbReference type="RefSeq" id="WP_026737434.1">
    <property type="nucleotide sequence ID" value="NZ_AP019822.1"/>
</dbReference>
<name>A0A510JA30_9FUSO</name>
<dbReference type="SFLD" id="SFLDS00003">
    <property type="entry name" value="Haloacid_Dehalogenase"/>
    <property type="match status" value="1"/>
</dbReference>
<dbReference type="InterPro" id="IPR023214">
    <property type="entry name" value="HAD_sf"/>
</dbReference>
<dbReference type="OrthoDB" id="9797743at2"/>
<dbReference type="SFLD" id="SFLDG01129">
    <property type="entry name" value="C1.5:_HAD__Beta-PGM__Phosphata"/>
    <property type="match status" value="1"/>
</dbReference>
<dbReference type="GO" id="GO:0016787">
    <property type="term" value="F:hydrolase activity"/>
    <property type="evidence" value="ECO:0007669"/>
    <property type="project" value="UniProtKB-KW"/>
</dbReference>
<dbReference type="CDD" id="cd07505">
    <property type="entry name" value="HAD_BPGM-like"/>
    <property type="match status" value="1"/>
</dbReference>
<dbReference type="Gene3D" id="3.40.50.1000">
    <property type="entry name" value="HAD superfamily/HAD-like"/>
    <property type="match status" value="1"/>
</dbReference>
<dbReference type="STRING" id="714315.GCA_000516535_00947"/>
<dbReference type="NCBIfam" id="TIGR01549">
    <property type="entry name" value="HAD-SF-IA-v1"/>
    <property type="match status" value="1"/>
</dbReference>
<evidence type="ECO:0000313" key="1">
    <source>
        <dbReference type="EMBL" id="BBM36024.1"/>
    </source>
</evidence>
<dbReference type="Pfam" id="PF13419">
    <property type="entry name" value="HAD_2"/>
    <property type="match status" value="1"/>
</dbReference>
<sequence>MSRKLFEELDLFVFDMDGLLFDTETVYVNYGRELSEEKGYIITNEFVEKTTGMTVEEAKNMYFEEFGKDFPYAEISGKVYKYIIEQAEKANIPLMKGAADFLERLHNNKKTLILATSADRLMATTLIENKGLKKYFSHIITANDVKKGKPDPEVFLLAADKAGISPEKAAVFEDSFNGIRAAHSAGMYPIMIPDKIQPNEEIKKILHKKFNDLTEVIKYFEL</sequence>
<dbReference type="SUPFAM" id="SSF56784">
    <property type="entry name" value="HAD-like"/>
    <property type="match status" value="1"/>
</dbReference>